<protein>
    <submittedName>
        <fullName evidence="4">Integral membrane protein</fullName>
    </submittedName>
</protein>
<dbReference type="GO" id="GO:0016020">
    <property type="term" value="C:membrane"/>
    <property type="evidence" value="ECO:0007669"/>
    <property type="project" value="UniProtKB-UniRule"/>
</dbReference>
<keyword evidence="1" id="KW-1133">Transmembrane helix</keyword>
<dbReference type="InterPro" id="IPR005330">
    <property type="entry name" value="MHYT_dom"/>
</dbReference>
<sequence>MTELTFGWITPVLSYVMACVGSALGLRCMVRALSATGRSRRHWLVNGAMAIGTGIWTMHFIAMMGFGVTGSEIRYDVPLTVLSLLVAIAVVGIGVFAVGYLVPRRSPCSSAASSPAWASPPCTTPEWRRSASKSTAGIL</sequence>
<evidence type="ECO:0000256" key="2">
    <source>
        <dbReference type="SAM" id="MobiDB-lite"/>
    </source>
</evidence>
<dbReference type="HOGENOM" id="CLU_1840931_0_0_11"/>
<evidence type="ECO:0000313" key="5">
    <source>
        <dbReference type="Proteomes" id="UP000062973"/>
    </source>
</evidence>
<dbReference type="PATRIC" id="fig|1068978.7.peg.1813"/>
<feature type="domain" description="MHYT" evidence="3">
    <location>
        <begin position="6"/>
        <end position="139"/>
    </location>
</feature>
<organism evidence="4 5">
    <name type="scientific">Amycolatopsis methanolica 239</name>
    <dbReference type="NCBI Taxonomy" id="1068978"/>
    <lineage>
        <taxon>Bacteria</taxon>
        <taxon>Bacillati</taxon>
        <taxon>Actinomycetota</taxon>
        <taxon>Actinomycetes</taxon>
        <taxon>Pseudonocardiales</taxon>
        <taxon>Pseudonocardiaceae</taxon>
        <taxon>Amycolatopsis</taxon>
        <taxon>Amycolatopsis methanolica group</taxon>
    </lineage>
</organism>
<keyword evidence="5" id="KW-1185">Reference proteome</keyword>
<proteinExistence type="predicted"/>
<dbReference type="STRING" id="1068978.AMETH_1717"/>
<dbReference type="PROSITE" id="PS50924">
    <property type="entry name" value="MHYT"/>
    <property type="match status" value="1"/>
</dbReference>
<dbReference type="Pfam" id="PF03707">
    <property type="entry name" value="MHYT"/>
    <property type="match status" value="1"/>
</dbReference>
<dbReference type="PANTHER" id="PTHR35152">
    <property type="entry name" value="DOMAIN SIGNALLING PROTEIN, PUTATIVE (AFU_ORTHOLOGUE AFUA_5G11310)-RELATED"/>
    <property type="match status" value="1"/>
</dbReference>
<dbReference type="AlphaFoldDB" id="A0A076MM53"/>
<feature type="transmembrane region" description="Helical" evidence="1">
    <location>
        <begin position="12"/>
        <end position="30"/>
    </location>
</feature>
<dbReference type="KEGG" id="amq:AMETH_1717"/>
<gene>
    <name evidence="4" type="ORF">AMETH_1717</name>
</gene>
<dbReference type="PANTHER" id="PTHR35152:SF1">
    <property type="entry name" value="DOMAIN SIGNALLING PROTEIN, PUTATIVE (AFU_ORTHOLOGUE AFUA_5G11310)-RELATED"/>
    <property type="match status" value="1"/>
</dbReference>
<feature type="transmembrane region" description="Helical" evidence="1">
    <location>
        <begin position="42"/>
        <end position="67"/>
    </location>
</feature>
<evidence type="ECO:0000313" key="4">
    <source>
        <dbReference type="EMBL" id="AIJ21809.1"/>
    </source>
</evidence>
<evidence type="ECO:0000259" key="3">
    <source>
        <dbReference type="PROSITE" id="PS50924"/>
    </source>
</evidence>
<dbReference type="Proteomes" id="UP000062973">
    <property type="component" value="Chromosome"/>
</dbReference>
<dbReference type="EMBL" id="CP009110">
    <property type="protein sequence ID" value="AIJ21809.1"/>
    <property type="molecule type" value="Genomic_DNA"/>
</dbReference>
<accession>A0A076MM53</accession>
<feature type="compositionally biased region" description="Low complexity" evidence="2">
    <location>
        <begin position="109"/>
        <end position="125"/>
    </location>
</feature>
<name>A0A076MM53_AMYME</name>
<comment type="caution">
    <text evidence="1">Lacks conserved residue(s) required for the propagation of feature annotation.</text>
</comment>
<feature type="transmembrane region" description="Helical" evidence="1">
    <location>
        <begin position="79"/>
        <end position="102"/>
    </location>
</feature>
<keyword evidence="1" id="KW-0472">Membrane</keyword>
<feature type="region of interest" description="Disordered" evidence="2">
    <location>
        <begin position="109"/>
        <end position="139"/>
    </location>
</feature>
<keyword evidence="1" id="KW-0812">Transmembrane</keyword>
<dbReference type="eggNOG" id="COG3300">
    <property type="taxonomic scope" value="Bacteria"/>
</dbReference>
<evidence type="ECO:0000256" key="1">
    <source>
        <dbReference type="PROSITE-ProRule" id="PRU00244"/>
    </source>
</evidence>
<reference evidence="4 5" key="1">
    <citation type="submission" date="2014-07" db="EMBL/GenBank/DDBJ databases">
        <title>Whole Genome Sequence of the Amycolatopsis methanolica 239.</title>
        <authorList>
            <person name="Tang B."/>
        </authorList>
    </citation>
    <scope>NUCLEOTIDE SEQUENCE [LARGE SCALE GENOMIC DNA]</scope>
    <source>
        <strain evidence="4 5">239</strain>
    </source>
</reference>